<organism evidence="2 3">
    <name type="scientific">Corynebacterium marinum</name>
    <dbReference type="NCBI Taxonomy" id="349751"/>
    <lineage>
        <taxon>Bacteria</taxon>
        <taxon>Bacillati</taxon>
        <taxon>Actinomycetota</taxon>
        <taxon>Actinomycetes</taxon>
        <taxon>Mycobacteriales</taxon>
        <taxon>Corynebacteriaceae</taxon>
        <taxon>Corynebacterium</taxon>
    </lineage>
</organism>
<dbReference type="EMBL" id="JAAYYP010000115">
    <property type="protein sequence ID" value="NLF90396.1"/>
    <property type="molecule type" value="Genomic_DNA"/>
</dbReference>
<dbReference type="InterPro" id="IPR016040">
    <property type="entry name" value="NAD(P)-bd_dom"/>
</dbReference>
<accession>A0A847HAJ3</accession>
<dbReference type="Gene3D" id="3.40.50.720">
    <property type="entry name" value="NAD(P)-binding Rossmann-like Domain"/>
    <property type="match status" value="1"/>
</dbReference>
<evidence type="ECO:0000259" key="1">
    <source>
        <dbReference type="Pfam" id="PF13460"/>
    </source>
</evidence>
<protein>
    <submittedName>
        <fullName evidence="2">NAD(P)H-binding protein</fullName>
    </submittedName>
</protein>
<evidence type="ECO:0000313" key="2">
    <source>
        <dbReference type="EMBL" id="NLF90396.1"/>
    </source>
</evidence>
<gene>
    <name evidence="2" type="ORF">GX570_03500</name>
</gene>
<reference evidence="2 3" key="1">
    <citation type="journal article" date="2020" name="Biotechnol. Biofuels">
        <title>New insights from the biogas microbiome by comprehensive genome-resolved metagenomics of nearly 1600 species originating from multiple anaerobic digesters.</title>
        <authorList>
            <person name="Campanaro S."/>
            <person name="Treu L."/>
            <person name="Rodriguez-R L.M."/>
            <person name="Kovalovszki A."/>
            <person name="Ziels R.M."/>
            <person name="Maus I."/>
            <person name="Zhu X."/>
            <person name="Kougias P.G."/>
            <person name="Basile A."/>
            <person name="Luo G."/>
            <person name="Schluter A."/>
            <person name="Konstantinidis K.T."/>
            <person name="Angelidaki I."/>
        </authorList>
    </citation>
    <scope>NUCLEOTIDE SEQUENCE [LARGE SCALE GENOMIC DNA]</scope>
    <source>
        <strain evidence="2">AS06rmzACSIP_235</strain>
    </source>
</reference>
<dbReference type="InterPro" id="IPR036291">
    <property type="entry name" value="NAD(P)-bd_dom_sf"/>
</dbReference>
<dbReference type="PANTHER" id="PTHR15020:SF50">
    <property type="entry name" value="UPF0659 PROTEIN YMR090W"/>
    <property type="match status" value="1"/>
</dbReference>
<name>A0A847HAJ3_9CORY</name>
<feature type="domain" description="NAD(P)-binding" evidence="1">
    <location>
        <begin position="7"/>
        <end position="191"/>
    </location>
</feature>
<dbReference type="Pfam" id="PF13460">
    <property type="entry name" value="NAD_binding_10"/>
    <property type="match status" value="1"/>
</dbReference>
<dbReference type="Proteomes" id="UP000523614">
    <property type="component" value="Unassembled WGS sequence"/>
</dbReference>
<dbReference type="AlphaFoldDB" id="A0A847HAJ3"/>
<dbReference type="PANTHER" id="PTHR15020">
    <property type="entry name" value="FLAVIN REDUCTASE-RELATED"/>
    <property type="match status" value="1"/>
</dbReference>
<dbReference type="SUPFAM" id="SSF51735">
    <property type="entry name" value="NAD(P)-binding Rossmann-fold domains"/>
    <property type="match status" value="1"/>
</dbReference>
<comment type="caution">
    <text evidence="2">The sequence shown here is derived from an EMBL/GenBank/DDBJ whole genome shotgun (WGS) entry which is preliminary data.</text>
</comment>
<proteinExistence type="predicted"/>
<sequence length="203" mass="20665">MKITVVGGSQGTGAQLAVAAVRAGHDVTAVSRSGNVPDGVTAVVGSATDAEVARAAVSGADAVVITVGDAKGVTHARAAVTRSIVAAMRESGVRRLVVQSSLGAGDSGKQLPVPLRQLMKVLLAKPLADHNEQEKAVRESGLDWTIVRPTGLKDTPARGTWRAHEVSDGETLGGTIPRVDLAAFMLEVVADDSAVAKAFGISS</sequence>
<evidence type="ECO:0000313" key="3">
    <source>
        <dbReference type="Proteomes" id="UP000523614"/>
    </source>
</evidence>